<dbReference type="AlphaFoldDB" id="A0A6J4PMV9"/>
<dbReference type="EMBL" id="CADCUQ010000645">
    <property type="protein sequence ID" value="CAA9420472.1"/>
    <property type="molecule type" value="Genomic_DNA"/>
</dbReference>
<reference evidence="2" key="1">
    <citation type="submission" date="2020-02" db="EMBL/GenBank/DDBJ databases">
        <authorList>
            <person name="Meier V. D."/>
        </authorList>
    </citation>
    <scope>NUCLEOTIDE SEQUENCE</scope>
    <source>
        <strain evidence="2">AVDCRST_MAG64</strain>
    </source>
</reference>
<gene>
    <name evidence="2" type="ORF">AVDCRST_MAG64-2836</name>
</gene>
<feature type="compositionally biased region" description="Low complexity" evidence="1">
    <location>
        <begin position="536"/>
        <end position="560"/>
    </location>
</feature>
<organism evidence="2">
    <name type="scientific">uncultured Phycisphaerae bacterium</name>
    <dbReference type="NCBI Taxonomy" id="904963"/>
    <lineage>
        <taxon>Bacteria</taxon>
        <taxon>Pseudomonadati</taxon>
        <taxon>Planctomycetota</taxon>
        <taxon>Phycisphaerae</taxon>
        <taxon>environmental samples</taxon>
    </lineage>
</organism>
<accession>A0A6J4PMV9</accession>
<feature type="compositionally biased region" description="Basic and acidic residues" evidence="1">
    <location>
        <begin position="458"/>
        <end position="469"/>
    </location>
</feature>
<name>A0A6J4PMV9_9BACT</name>
<sequence>MLGGQLPEVVVREQLAAELADGVGEQARAAVGVREDHPAAPDVPPQLVLPGVVDLDRLAAAEVQDRRVVQVAQRRPEADDLPVQVALGRAPDPPRQVRHVARPLVPVARGGPVAPLPVQLVERDRRPASGQEDDAETGVREPADEPGPAVPGAVLLLPGDEEVGALLVPVDAAEVLQPAGQADALDGVERRVREVAVVLLVAGDLIEVLSHPVDAALDRAGPPGGAFAVDALGGVELVLRDEERRDADAGHAGGERVVLAPAALVIPAAGLVLVGDPGFLDRVPVRVRDLEPRLRRRPHAEHRVLRAAQAVGRALAARVVVVEALGPALLLHEREQALEVPGHQRPGLRRLREPQRDLAPHAQRVRADDVRRLQELDRRGESLVLRILPRRQQREHGQPGQAAELRAGDVVAVGRRLPFLGLLPVPVLLFGVEERLGAAERFLDLGGGGGARQPGDAGRQHREGSDHPGQRGSHGTSRVDHGRSRLVTRASRPCPVRRPTGTRRFRAPLRFTSFGTGGTPVSRCGAGPPTNPSPTRPSAAGASSASLAPRASPARSPSRQRPGRARARPPGGSTATSAAPPDRPPARGPSLPARASPRRCSRGHACCPARRCGRAPRAPAPARRTRRSPRRASRSRSRPCPGRSGPSLPSTGRGRPA</sequence>
<feature type="compositionally biased region" description="Low complexity" evidence="1">
    <location>
        <begin position="568"/>
        <end position="580"/>
    </location>
</feature>
<feature type="region of interest" description="Disordered" evidence="1">
    <location>
        <begin position="120"/>
        <end position="152"/>
    </location>
</feature>
<feature type="region of interest" description="Disordered" evidence="1">
    <location>
        <begin position="446"/>
        <end position="657"/>
    </location>
</feature>
<evidence type="ECO:0000313" key="2">
    <source>
        <dbReference type="EMBL" id="CAA9420472.1"/>
    </source>
</evidence>
<feature type="compositionally biased region" description="Low complexity" evidence="1">
    <location>
        <begin position="603"/>
        <end position="622"/>
    </location>
</feature>
<proteinExistence type="predicted"/>
<feature type="compositionally biased region" description="Low complexity" evidence="1">
    <location>
        <begin position="638"/>
        <end position="650"/>
    </location>
</feature>
<feature type="compositionally biased region" description="Basic residues" evidence="1">
    <location>
        <begin position="623"/>
        <end position="637"/>
    </location>
</feature>
<evidence type="ECO:0000256" key="1">
    <source>
        <dbReference type="SAM" id="MobiDB-lite"/>
    </source>
</evidence>
<protein>
    <submittedName>
        <fullName evidence="2">Uncharacterized protein</fullName>
    </submittedName>
</protein>